<keyword evidence="2" id="KW-0812">Transmembrane</keyword>
<accession>A0A401GD92</accession>
<gene>
    <name evidence="3" type="ORF">SCP_0213350</name>
</gene>
<protein>
    <submittedName>
        <fullName evidence="3">Uncharacterized protein</fullName>
    </submittedName>
</protein>
<dbReference type="Proteomes" id="UP000287166">
    <property type="component" value="Unassembled WGS sequence"/>
</dbReference>
<dbReference type="InParanoid" id="A0A401GD92"/>
<feature type="compositionally biased region" description="Low complexity" evidence="1">
    <location>
        <begin position="346"/>
        <end position="357"/>
    </location>
</feature>
<proteinExistence type="predicted"/>
<evidence type="ECO:0000313" key="4">
    <source>
        <dbReference type="Proteomes" id="UP000287166"/>
    </source>
</evidence>
<keyword evidence="4" id="KW-1185">Reference proteome</keyword>
<dbReference type="InterPro" id="IPR036305">
    <property type="entry name" value="RGS_sf"/>
</dbReference>
<dbReference type="OrthoDB" id="3232309at2759"/>
<evidence type="ECO:0000313" key="3">
    <source>
        <dbReference type="EMBL" id="GBE80132.1"/>
    </source>
</evidence>
<dbReference type="SUPFAM" id="SSF48097">
    <property type="entry name" value="Regulator of G-protein signaling, RGS"/>
    <property type="match status" value="1"/>
</dbReference>
<reference evidence="3 4" key="1">
    <citation type="journal article" date="2018" name="Sci. Rep.">
        <title>Genome sequence of the cauliflower mushroom Sparassis crispa (Hanabiratake) and its association with beneficial usage.</title>
        <authorList>
            <person name="Kiyama R."/>
            <person name="Furutani Y."/>
            <person name="Kawaguchi K."/>
            <person name="Nakanishi T."/>
        </authorList>
    </citation>
    <scope>NUCLEOTIDE SEQUENCE [LARGE SCALE GENOMIC DNA]</scope>
</reference>
<keyword evidence="2" id="KW-1133">Transmembrane helix</keyword>
<dbReference type="Gene3D" id="1.10.167.10">
    <property type="entry name" value="Regulator of G-protein Signalling 4, domain 2"/>
    <property type="match status" value="1"/>
</dbReference>
<feature type="transmembrane region" description="Helical" evidence="2">
    <location>
        <begin position="209"/>
        <end position="230"/>
    </location>
</feature>
<feature type="region of interest" description="Disordered" evidence="1">
    <location>
        <begin position="413"/>
        <end position="445"/>
    </location>
</feature>
<dbReference type="PANTHER" id="PTHR39466:SF1">
    <property type="entry name" value="RGS DOMAIN-CONTAINING PROTEIN"/>
    <property type="match status" value="1"/>
</dbReference>
<dbReference type="GeneID" id="38777049"/>
<dbReference type="EMBL" id="BFAD01000002">
    <property type="protein sequence ID" value="GBE80132.1"/>
    <property type="molecule type" value="Genomic_DNA"/>
</dbReference>
<feature type="region of interest" description="Disordered" evidence="1">
    <location>
        <begin position="325"/>
        <end position="358"/>
    </location>
</feature>
<dbReference type="PANTHER" id="PTHR39466">
    <property type="entry name" value="RGS DOMAIN-CONTAINING PROTEIN"/>
    <property type="match status" value="1"/>
</dbReference>
<dbReference type="InterPro" id="IPR044926">
    <property type="entry name" value="RGS_subdomain_2"/>
</dbReference>
<feature type="region of interest" description="Disordered" evidence="1">
    <location>
        <begin position="372"/>
        <end position="399"/>
    </location>
</feature>
<evidence type="ECO:0000256" key="2">
    <source>
        <dbReference type="SAM" id="Phobius"/>
    </source>
</evidence>
<organism evidence="3 4">
    <name type="scientific">Sparassis crispa</name>
    <dbReference type="NCBI Taxonomy" id="139825"/>
    <lineage>
        <taxon>Eukaryota</taxon>
        <taxon>Fungi</taxon>
        <taxon>Dikarya</taxon>
        <taxon>Basidiomycota</taxon>
        <taxon>Agaricomycotina</taxon>
        <taxon>Agaricomycetes</taxon>
        <taxon>Polyporales</taxon>
        <taxon>Sparassidaceae</taxon>
        <taxon>Sparassis</taxon>
    </lineage>
</organism>
<feature type="transmembrane region" description="Helical" evidence="2">
    <location>
        <begin position="242"/>
        <end position="262"/>
    </location>
</feature>
<dbReference type="RefSeq" id="XP_027611045.1">
    <property type="nucleotide sequence ID" value="XM_027755244.1"/>
</dbReference>
<dbReference type="AlphaFoldDB" id="A0A401GD92"/>
<sequence>MSNRNSNRRTTYAAVLQRYAANFNVKLLADITLAHVLAGDTCAPISLSDFEAYLAHKEHTLEHLQFVVWFQDYRARFLALPEEIQAASPGPKQFTFALPTPARTAQRVAATSTDGRVPSTPFPGLPTVTEQPFRDECERIVATFLHPGAPKELPLEPALRDTLLRALSWNTHPDAFLPAYEELYALVEGVSLPRFLVAASANINLPKQLYWYGVGFVDLVVSILITLLLVMLVPAPPEASRAWRLFAVPFAALGSMQTYSAWRGFCSQVWGRGATQLRVWEMHEMDDEAAAHWARALDPLPSPTLSPSSPTSPTMGGVQMRERAGAPVWDSQQSTLASGCPSMKASSSPGTSTTMSMCLGREDDMDLDAIAPFGSPEDKDKDGTLVRVGSASSQPSLARTRCPPRLRIQPSSLSIKSAVDSGAPPAFSLADERDDEDGGFSRPPVFGPEKVVLDPRIQAVHRRVMRDILWVGFAWTAMFTAIVLAVPARRH</sequence>
<feature type="transmembrane region" description="Helical" evidence="2">
    <location>
        <begin position="468"/>
        <end position="488"/>
    </location>
</feature>
<keyword evidence="2" id="KW-0472">Membrane</keyword>
<name>A0A401GD92_9APHY</name>
<comment type="caution">
    <text evidence="3">The sequence shown here is derived from an EMBL/GenBank/DDBJ whole genome shotgun (WGS) entry which is preliminary data.</text>
</comment>
<evidence type="ECO:0000256" key="1">
    <source>
        <dbReference type="SAM" id="MobiDB-lite"/>
    </source>
</evidence>
<dbReference type="STRING" id="139825.A0A401GD92"/>